<name>A0AAN9F2U2_CROPI</name>
<dbReference type="EMBL" id="JAYWIO010000004">
    <property type="protein sequence ID" value="KAK7268632.1"/>
    <property type="molecule type" value="Genomic_DNA"/>
</dbReference>
<sequence>MHYATAMPSKPTTTTFSTSLPIEGYKLLSATSRWRDGDGRARKINPRRDHVCKLTKVRLHVCVWILVVVLLPADEDSYGFFPGSLPWFHGVRTEGRWRYDQIWQECNVVVRWDRVPCRDGGGATTAS</sequence>
<evidence type="ECO:0000313" key="1">
    <source>
        <dbReference type="EMBL" id="KAK7268632.1"/>
    </source>
</evidence>
<protein>
    <submittedName>
        <fullName evidence="1">Uncharacterized protein</fullName>
    </submittedName>
</protein>
<accession>A0AAN9F2U2</accession>
<keyword evidence="2" id="KW-1185">Reference proteome</keyword>
<dbReference type="Proteomes" id="UP001372338">
    <property type="component" value="Unassembled WGS sequence"/>
</dbReference>
<proteinExistence type="predicted"/>
<evidence type="ECO:0000313" key="2">
    <source>
        <dbReference type="Proteomes" id="UP001372338"/>
    </source>
</evidence>
<organism evidence="1 2">
    <name type="scientific">Crotalaria pallida</name>
    <name type="common">Smooth rattlebox</name>
    <name type="synonym">Crotalaria striata</name>
    <dbReference type="NCBI Taxonomy" id="3830"/>
    <lineage>
        <taxon>Eukaryota</taxon>
        <taxon>Viridiplantae</taxon>
        <taxon>Streptophyta</taxon>
        <taxon>Embryophyta</taxon>
        <taxon>Tracheophyta</taxon>
        <taxon>Spermatophyta</taxon>
        <taxon>Magnoliopsida</taxon>
        <taxon>eudicotyledons</taxon>
        <taxon>Gunneridae</taxon>
        <taxon>Pentapetalae</taxon>
        <taxon>rosids</taxon>
        <taxon>fabids</taxon>
        <taxon>Fabales</taxon>
        <taxon>Fabaceae</taxon>
        <taxon>Papilionoideae</taxon>
        <taxon>50 kb inversion clade</taxon>
        <taxon>genistoids sensu lato</taxon>
        <taxon>core genistoids</taxon>
        <taxon>Crotalarieae</taxon>
        <taxon>Crotalaria</taxon>
    </lineage>
</organism>
<comment type="caution">
    <text evidence="1">The sequence shown here is derived from an EMBL/GenBank/DDBJ whole genome shotgun (WGS) entry which is preliminary data.</text>
</comment>
<dbReference type="AlphaFoldDB" id="A0AAN9F2U2"/>
<gene>
    <name evidence="1" type="ORF">RIF29_21334</name>
</gene>
<reference evidence="1 2" key="1">
    <citation type="submission" date="2024-01" db="EMBL/GenBank/DDBJ databases">
        <title>The genomes of 5 underutilized Papilionoideae crops provide insights into root nodulation and disease resistanc.</title>
        <authorList>
            <person name="Yuan L."/>
        </authorList>
    </citation>
    <scope>NUCLEOTIDE SEQUENCE [LARGE SCALE GENOMIC DNA]</scope>
    <source>
        <strain evidence="1">ZHUSHIDOU_FW_LH</strain>
        <tissue evidence="1">Leaf</tissue>
    </source>
</reference>